<protein>
    <recommendedName>
        <fullName evidence="6">Glutathione S-transferase</fullName>
    </recommendedName>
</protein>
<dbReference type="Gene3D" id="1.20.1050.10">
    <property type="match status" value="1"/>
</dbReference>
<evidence type="ECO:0000313" key="3">
    <source>
        <dbReference type="EMBL" id="EJT76640.1"/>
    </source>
</evidence>
<reference evidence="4" key="5">
    <citation type="submission" date="2018-04" db="UniProtKB">
        <authorList>
            <consortium name="EnsemblFungi"/>
        </authorList>
    </citation>
    <scope>IDENTIFICATION</scope>
    <source>
        <strain evidence="4">R3-111a-1</strain>
    </source>
</reference>
<dbReference type="OrthoDB" id="414243at2759"/>
<reference evidence="4" key="4">
    <citation type="journal article" date="2015" name="G3 (Bethesda)">
        <title>Genome sequences of three phytopathogenic species of the Magnaporthaceae family of fungi.</title>
        <authorList>
            <person name="Okagaki L.H."/>
            <person name="Nunes C.C."/>
            <person name="Sailsbery J."/>
            <person name="Clay B."/>
            <person name="Brown D."/>
            <person name="John T."/>
            <person name="Oh Y."/>
            <person name="Young N."/>
            <person name="Fitzgerald M."/>
            <person name="Haas B.J."/>
            <person name="Zeng Q."/>
            <person name="Young S."/>
            <person name="Adiconis X."/>
            <person name="Fan L."/>
            <person name="Levin J.Z."/>
            <person name="Mitchell T.K."/>
            <person name="Okubara P.A."/>
            <person name="Farman M.L."/>
            <person name="Kohn L.M."/>
            <person name="Birren B."/>
            <person name="Ma L.-J."/>
            <person name="Dean R.A."/>
        </authorList>
    </citation>
    <scope>NUCLEOTIDE SEQUENCE</scope>
    <source>
        <strain evidence="4">R3-111a-1</strain>
    </source>
</reference>
<dbReference type="InterPro" id="IPR036282">
    <property type="entry name" value="Glutathione-S-Trfase_C_sf"/>
</dbReference>
<dbReference type="GeneID" id="20347015"/>
<dbReference type="eggNOG" id="ENOG502S090">
    <property type="taxonomic scope" value="Eukaryota"/>
</dbReference>
<dbReference type="PROSITE" id="PS50405">
    <property type="entry name" value="GST_CTER"/>
    <property type="match status" value="1"/>
</dbReference>
<dbReference type="Gene3D" id="3.40.30.10">
    <property type="entry name" value="Glutaredoxin"/>
    <property type="match status" value="1"/>
</dbReference>
<organism evidence="3">
    <name type="scientific">Gaeumannomyces tritici (strain R3-111a-1)</name>
    <name type="common">Wheat and barley take-all root rot fungus</name>
    <name type="synonym">Gaeumannomyces graminis var. tritici</name>
    <dbReference type="NCBI Taxonomy" id="644352"/>
    <lineage>
        <taxon>Eukaryota</taxon>
        <taxon>Fungi</taxon>
        <taxon>Dikarya</taxon>
        <taxon>Ascomycota</taxon>
        <taxon>Pezizomycotina</taxon>
        <taxon>Sordariomycetes</taxon>
        <taxon>Sordariomycetidae</taxon>
        <taxon>Magnaporthales</taxon>
        <taxon>Magnaporthaceae</taxon>
        <taxon>Gaeumannomyces</taxon>
    </lineage>
</organism>
<dbReference type="InterPro" id="IPR004045">
    <property type="entry name" value="Glutathione_S-Trfase_N"/>
</dbReference>
<dbReference type="InterPro" id="IPR050213">
    <property type="entry name" value="GST_superfamily"/>
</dbReference>
<gene>
    <name evidence="4" type="primary">20347015</name>
    <name evidence="3" type="ORF">GGTG_06557</name>
</gene>
<dbReference type="GO" id="GO:0004364">
    <property type="term" value="F:glutathione transferase activity"/>
    <property type="evidence" value="ECO:0007669"/>
    <property type="project" value="TreeGrafter"/>
</dbReference>
<dbReference type="InterPro" id="IPR036249">
    <property type="entry name" value="Thioredoxin-like_sf"/>
</dbReference>
<dbReference type="CDD" id="cd03192">
    <property type="entry name" value="GST_C_Sigma_like"/>
    <property type="match status" value="1"/>
</dbReference>
<dbReference type="PROSITE" id="PS50404">
    <property type="entry name" value="GST_NTER"/>
    <property type="match status" value="1"/>
</dbReference>
<keyword evidence="5" id="KW-1185">Reference proteome</keyword>
<dbReference type="STRING" id="644352.J3NZ57"/>
<dbReference type="PANTHER" id="PTHR11571:SF263">
    <property type="entry name" value="GLUTATHIONE S-TRANSFERASE"/>
    <property type="match status" value="1"/>
</dbReference>
<evidence type="ECO:0000313" key="5">
    <source>
        <dbReference type="Proteomes" id="UP000006039"/>
    </source>
</evidence>
<dbReference type="SUPFAM" id="SSF47616">
    <property type="entry name" value="GST C-terminal domain-like"/>
    <property type="match status" value="1"/>
</dbReference>
<evidence type="ECO:0008006" key="6">
    <source>
        <dbReference type="Google" id="ProtNLM"/>
    </source>
</evidence>
<accession>J3NZ57</accession>
<reference evidence="3" key="2">
    <citation type="submission" date="2010-07" db="EMBL/GenBank/DDBJ databases">
        <authorList>
            <consortium name="The Broad Institute Genome Sequencing Platform"/>
            <consortium name="Broad Institute Genome Sequencing Center for Infectious Disease"/>
            <person name="Ma L.-J."/>
            <person name="Dead R."/>
            <person name="Young S."/>
            <person name="Zeng Q."/>
            <person name="Koehrsen M."/>
            <person name="Alvarado L."/>
            <person name="Berlin A."/>
            <person name="Chapman S.B."/>
            <person name="Chen Z."/>
            <person name="Freedman E."/>
            <person name="Gellesch M."/>
            <person name="Goldberg J."/>
            <person name="Griggs A."/>
            <person name="Gujja S."/>
            <person name="Heilman E.R."/>
            <person name="Heiman D."/>
            <person name="Hepburn T."/>
            <person name="Howarth C."/>
            <person name="Jen D."/>
            <person name="Larson L."/>
            <person name="Mehta T."/>
            <person name="Neiman D."/>
            <person name="Pearson M."/>
            <person name="Roberts A."/>
            <person name="Saif S."/>
            <person name="Shea T."/>
            <person name="Shenoy N."/>
            <person name="Sisk P."/>
            <person name="Stolte C."/>
            <person name="Sykes S."/>
            <person name="Walk T."/>
            <person name="White J."/>
            <person name="Yandava C."/>
            <person name="Haas B."/>
            <person name="Nusbaum C."/>
            <person name="Birren B."/>
        </authorList>
    </citation>
    <scope>NUCLEOTIDE SEQUENCE</scope>
    <source>
        <strain evidence="3">R3-111a-1</strain>
    </source>
</reference>
<reference evidence="3" key="3">
    <citation type="submission" date="2010-09" db="EMBL/GenBank/DDBJ databases">
        <title>Annotation of Gaeumannomyces graminis var. tritici R3-111a-1.</title>
        <authorList>
            <consortium name="The Broad Institute Genome Sequencing Platform"/>
            <person name="Ma L.-J."/>
            <person name="Dead R."/>
            <person name="Young S.K."/>
            <person name="Zeng Q."/>
            <person name="Gargeya S."/>
            <person name="Fitzgerald M."/>
            <person name="Haas B."/>
            <person name="Abouelleil A."/>
            <person name="Alvarado L."/>
            <person name="Arachchi H.M."/>
            <person name="Berlin A."/>
            <person name="Brown A."/>
            <person name="Chapman S.B."/>
            <person name="Chen Z."/>
            <person name="Dunbar C."/>
            <person name="Freedman E."/>
            <person name="Gearin G."/>
            <person name="Gellesch M."/>
            <person name="Goldberg J."/>
            <person name="Griggs A."/>
            <person name="Gujja S."/>
            <person name="Heiman D."/>
            <person name="Howarth C."/>
            <person name="Larson L."/>
            <person name="Lui A."/>
            <person name="MacDonald P.J.P."/>
            <person name="Mehta T."/>
            <person name="Montmayeur A."/>
            <person name="Murphy C."/>
            <person name="Neiman D."/>
            <person name="Pearson M."/>
            <person name="Priest M."/>
            <person name="Roberts A."/>
            <person name="Saif S."/>
            <person name="Shea T."/>
            <person name="Shenoy N."/>
            <person name="Sisk P."/>
            <person name="Stolte C."/>
            <person name="Sykes S."/>
            <person name="Yandava C."/>
            <person name="Wortman J."/>
            <person name="Nusbaum C."/>
            <person name="Birren B."/>
        </authorList>
    </citation>
    <scope>NUCLEOTIDE SEQUENCE</scope>
    <source>
        <strain evidence="3">R3-111a-1</strain>
    </source>
</reference>
<evidence type="ECO:0000259" key="1">
    <source>
        <dbReference type="PROSITE" id="PS50404"/>
    </source>
</evidence>
<evidence type="ECO:0000313" key="4">
    <source>
        <dbReference type="EnsemblFungi" id="EJT76640"/>
    </source>
</evidence>
<dbReference type="InterPro" id="IPR004046">
    <property type="entry name" value="GST_C"/>
</dbReference>
<dbReference type="RefSeq" id="XP_009222640.1">
    <property type="nucleotide sequence ID" value="XM_009224376.1"/>
</dbReference>
<dbReference type="Pfam" id="PF14497">
    <property type="entry name" value="GST_C_3"/>
    <property type="match status" value="1"/>
</dbReference>
<dbReference type="AlphaFoldDB" id="J3NZ57"/>
<dbReference type="GO" id="GO:0006749">
    <property type="term" value="P:glutathione metabolic process"/>
    <property type="evidence" value="ECO:0007669"/>
    <property type="project" value="TreeGrafter"/>
</dbReference>
<dbReference type="PANTHER" id="PTHR11571">
    <property type="entry name" value="GLUTATHIONE S-TRANSFERASE"/>
    <property type="match status" value="1"/>
</dbReference>
<dbReference type="EMBL" id="GL385397">
    <property type="protein sequence ID" value="EJT76640.1"/>
    <property type="molecule type" value="Genomic_DNA"/>
</dbReference>
<feature type="domain" description="GST C-terminal" evidence="2">
    <location>
        <begin position="96"/>
        <end position="233"/>
    </location>
</feature>
<evidence type="ECO:0000259" key="2">
    <source>
        <dbReference type="PROSITE" id="PS50405"/>
    </source>
</evidence>
<dbReference type="SUPFAM" id="SSF52833">
    <property type="entry name" value="Thioredoxin-like"/>
    <property type="match status" value="1"/>
</dbReference>
<dbReference type="HOGENOM" id="CLU_039475_0_1_1"/>
<proteinExistence type="predicted"/>
<dbReference type="VEuPathDB" id="FungiDB:GGTG_06557"/>
<dbReference type="Proteomes" id="UP000006039">
    <property type="component" value="Unassembled WGS sequence"/>
</dbReference>
<dbReference type="EnsemblFungi" id="EJT76640">
    <property type="protein sequence ID" value="EJT76640"/>
    <property type="gene ID" value="GGTG_06557"/>
</dbReference>
<reference evidence="5" key="1">
    <citation type="submission" date="2010-07" db="EMBL/GenBank/DDBJ databases">
        <title>The genome sequence of Gaeumannomyces graminis var. tritici strain R3-111a-1.</title>
        <authorList>
            <consortium name="The Broad Institute Genome Sequencing Platform"/>
            <person name="Ma L.-J."/>
            <person name="Dead R."/>
            <person name="Young S."/>
            <person name="Zeng Q."/>
            <person name="Koehrsen M."/>
            <person name="Alvarado L."/>
            <person name="Berlin A."/>
            <person name="Chapman S.B."/>
            <person name="Chen Z."/>
            <person name="Freedman E."/>
            <person name="Gellesch M."/>
            <person name="Goldberg J."/>
            <person name="Griggs A."/>
            <person name="Gujja S."/>
            <person name="Heilman E.R."/>
            <person name="Heiman D."/>
            <person name="Hepburn T."/>
            <person name="Howarth C."/>
            <person name="Jen D."/>
            <person name="Larson L."/>
            <person name="Mehta T."/>
            <person name="Neiman D."/>
            <person name="Pearson M."/>
            <person name="Roberts A."/>
            <person name="Saif S."/>
            <person name="Shea T."/>
            <person name="Shenoy N."/>
            <person name="Sisk P."/>
            <person name="Stolte C."/>
            <person name="Sykes S."/>
            <person name="Walk T."/>
            <person name="White J."/>
            <person name="Yandava C."/>
            <person name="Haas B."/>
            <person name="Nusbaum C."/>
            <person name="Birren B."/>
        </authorList>
    </citation>
    <scope>NUCLEOTIDE SEQUENCE [LARGE SCALE GENOMIC DNA]</scope>
    <source>
        <strain evidence="5">R3-111a-1</strain>
    </source>
</reference>
<feature type="domain" description="GST N-terminal" evidence="1">
    <location>
        <begin position="5"/>
        <end position="89"/>
    </location>
</feature>
<dbReference type="Pfam" id="PF02798">
    <property type="entry name" value="GST_N"/>
    <property type="match status" value="1"/>
</dbReference>
<name>J3NZ57_GAET3</name>
<dbReference type="InterPro" id="IPR010987">
    <property type="entry name" value="Glutathione-S-Trfase_C-like"/>
</dbReference>
<sequence length="246" mass="27066">MSNADFHLIYWPGIPGRGEFVRIALEEAGVAYKDTAHQADCMSVMQSELAGDDGNPPAFAVPALRHGDLLISQTSNILQYLGEVVAGLAPAEVPGRYHVHALALTALDGFSNEVHDTHHPVDISAYYDDQKAEALRRARAYVGGRLPKFLAHFESVLAAPTSGAGPWLYGGRLTYADLTLYHGLDGVHFAFPKAVAKARESGKYGRVFALYDAVRERPNIKAYLASERRQKYSDGIFRYYPELDIV</sequence>